<dbReference type="GO" id="GO:0004512">
    <property type="term" value="F:inositol-3-phosphate synthase activity"/>
    <property type="evidence" value="ECO:0007669"/>
    <property type="project" value="TreeGrafter"/>
</dbReference>
<dbReference type="InterPro" id="IPR052199">
    <property type="entry name" value="MIPS"/>
</dbReference>
<accession>A0A830H0A8</accession>
<name>A0A830H0A8_9CREN</name>
<protein>
    <submittedName>
        <fullName evidence="2">L-myo-inositol-1-phosphate synthase</fullName>
    </submittedName>
</protein>
<dbReference type="InterPro" id="IPR013021">
    <property type="entry name" value="Myo-inos-1-P_Synthase_GAPDH"/>
</dbReference>
<sequence>MVKVALVGVGNVASSLVQASELMESGKEILGIELPPKEPIEIVAAFDIDKRKVGKPLREAIFSPPNVVAKYVDVETDLPVLRGPTLDGTRGILGDIIEESDAPFVDVVSELKNAKAEVVVSLLPTGADEASRFYGKASLQAGSAFINTTPSPVAKELGSSFKAKGVPIYGDDLLSQIGGTITHAGIMEFLRSRGVKLLRSFQVDIAGTTEAMVTLEGWRKEVKKEVKTNMISHTSEGAEVVAGTSDYVSFLGDRRVSYIVIEGTYSLGVPLRIEVSLKTLDGPNAVPPLIELIGLAQQFKRMKIGGPVKEVCAAYFKSPPEQVSGTLEDKKIRLREMVMKRTPVG</sequence>
<dbReference type="SUPFAM" id="SSF55347">
    <property type="entry name" value="Glyceraldehyde-3-phosphate dehydrogenase-like, C-terminal domain"/>
    <property type="match status" value="1"/>
</dbReference>
<dbReference type="RefSeq" id="WP_188848549.1">
    <property type="nucleotide sequence ID" value="NZ_BMQS01000014.1"/>
</dbReference>
<dbReference type="Pfam" id="PF01658">
    <property type="entry name" value="Inos-1-P_synth"/>
    <property type="match status" value="1"/>
</dbReference>
<dbReference type="GO" id="GO:0006021">
    <property type="term" value="P:inositol biosynthetic process"/>
    <property type="evidence" value="ECO:0007669"/>
    <property type="project" value="TreeGrafter"/>
</dbReference>
<proteinExistence type="predicted"/>
<evidence type="ECO:0000313" key="2">
    <source>
        <dbReference type="EMBL" id="GGT99420.1"/>
    </source>
</evidence>
<dbReference type="PANTHER" id="PTHR43125:SF1">
    <property type="entry name" value="INOSITOL-3-PHOSPHATE SYNTHASE"/>
    <property type="match status" value="1"/>
</dbReference>
<comment type="caution">
    <text evidence="2">The sequence shown here is derived from an EMBL/GenBank/DDBJ whole genome shotgun (WGS) entry which is preliminary data.</text>
</comment>
<dbReference type="EMBL" id="BMQS01000014">
    <property type="protein sequence ID" value="GGT99420.1"/>
    <property type="molecule type" value="Genomic_DNA"/>
</dbReference>
<gene>
    <name evidence="2" type="ORF">GCM10007116_16070</name>
</gene>
<dbReference type="SUPFAM" id="SSF51735">
    <property type="entry name" value="NAD(P)-binding Rossmann-fold domains"/>
    <property type="match status" value="1"/>
</dbReference>
<reference evidence="2" key="2">
    <citation type="submission" date="2020-09" db="EMBL/GenBank/DDBJ databases">
        <authorList>
            <person name="Sun Q."/>
            <person name="Ohkuma M."/>
        </authorList>
    </citation>
    <scope>NUCLEOTIDE SEQUENCE</scope>
    <source>
        <strain evidence="2">JCM 31740</strain>
    </source>
</reference>
<reference evidence="2" key="1">
    <citation type="journal article" date="2014" name="Int. J. Syst. Evol. Microbiol.">
        <title>Complete genome sequence of Corynebacterium casei LMG S-19264T (=DSM 44701T), isolated from a smear-ripened cheese.</title>
        <authorList>
            <consortium name="US DOE Joint Genome Institute (JGI-PGF)"/>
            <person name="Walter F."/>
            <person name="Albersmeier A."/>
            <person name="Kalinowski J."/>
            <person name="Ruckert C."/>
        </authorList>
    </citation>
    <scope>NUCLEOTIDE SEQUENCE</scope>
    <source>
        <strain evidence="2">JCM 31740</strain>
    </source>
</reference>
<dbReference type="OrthoDB" id="80661at2157"/>
<dbReference type="InterPro" id="IPR036291">
    <property type="entry name" value="NAD(P)-bd_dom_sf"/>
</dbReference>
<feature type="domain" description="Myo-inositol-1-phosphate synthase GAPDH-like" evidence="1">
    <location>
        <begin position="178"/>
        <end position="281"/>
    </location>
</feature>
<dbReference type="Gene3D" id="3.30.360.10">
    <property type="entry name" value="Dihydrodipicolinate Reductase, domain 2"/>
    <property type="match status" value="1"/>
</dbReference>
<evidence type="ECO:0000313" key="3">
    <source>
        <dbReference type="Proteomes" id="UP000616143"/>
    </source>
</evidence>
<organism evidence="2 3">
    <name type="scientific">Sulfodiicoccus acidiphilus</name>
    <dbReference type="NCBI Taxonomy" id="1670455"/>
    <lineage>
        <taxon>Archaea</taxon>
        <taxon>Thermoproteota</taxon>
        <taxon>Thermoprotei</taxon>
        <taxon>Sulfolobales</taxon>
        <taxon>Sulfolobaceae</taxon>
        <taxon>Sulfodiicoccus</taxon>
    </lineage>
</organism>
<dbReference type="Proteomes" id="UP000616143">
    <property type="component" value="Unassembled WGS sequence"/>
</dbReference>
<dbReference type="Gene3D" id="3.40.50.720">
    <property type="entry name" value="NAD(P)-binding Rossmann-like Domain"/>
    <property type="match status" value="1"/>
</dbReference>
<evidence type="ECO:0000259" key="1">
    <source>
        <dbReference type="Pfam" id="PF01658"/>
    </source>
</evidence>
<dbReference type="PANTHER" id="PTHR43125">
    <property type="entry name" value="INOSITOL-3-PHOSPHATE SYNTHASE"/>
    <property type="match status" value="1"/>
</dbReference>
<dbReference type="AlphaFoldDB" id="A0A830H0A8"/>